<evidence type="ECO:0008006" key="3">
    <source>
        <dbReference type="Google" id="ProtNLM"/>
    </source>
</evidence>
<feature type="region of interest" description="Disordered" evidence="1">
    <location>
        <begin position="346"/>
        <end position="376"/>
    </location>
</feature>
<dbReference type="EMBL" id="HBEO01004531">
    <property type="protein sequence ID" value="CAD8470842.1"/>
    <property type="molecule type" value="Transcribed_RNA"/>
</dbReference>
<reference evidence="2" key="1">
    <citation type="submission" date="2021-01" db="EMBL/GenBank/DDBJ databases">
        <authorList>
            <person name="Corre E."/>
            <person name="Pelletier E."/>
            <person name="Niang G."/>
            <person name="Scheremetjew M."/>
            <person name="Finn R."/>
            <person name="Kale V."/>
            <person name="Holt S."/>
            <person name="Cochrane G."/>
            <person name="Meng A."/>
            <person name="Brown T."/>
            <person name="Cohen L."/>
        </authorList>
    </citation>
    <scope>NUCLEOTIDE SEQUENCE</scope>
    <source>
        <strain evidence="2">CCMP325</strain>
    </source>
</reference>
<feature type="compositionally biased region" description="Basic and acidic residues" evidence="1">
    <location>
        <begin position="64"/>
        <end position="84"/>
    </location>
</feature>
<accession>A0A7S0E084</accession>
<sequence length="400" mass="44865">MSFDIFKSLNLEGLNLNFWGEASSESVRMPDSTELPQSPLDKEFVESTFTRVGSGGFSRLGSDASERRNRSSPECEFKRTRSRESVASQHMAYQNAVQELQELKKENNRLQLLRKKYVYRKEKLLSTEENAHMTFGKEAPRTIIEAERTKIHGYVDEHVTVPARKSGPTKVLEISRNRTTNFRCVSPIGTLLLRDCDSVFVMADSCSMLYIENCSHSRIVLGAFLPPTTIISSEDCLILCLISSEHQVSISSTCSKGIVIRYLEEEVKDAVAVLEKQAQAKSMPVPCLLTARVRGTIIECSLKPEEDAEQAHEDNVQYICRKDLLLVDAGRSYTKGAGETFFRANEEAEGGEVEEEQQQPEAQPPPPKLIQRSETKKVLPNAAFRRRKGSVIEEAQLPAG</sequence>
<evidence type="ECO:0000313" key="2">
    <source>
        <dbReference type="EMBL" id="CAD8470842.1"/>
    </source>
</evidence>
<feature type="compositionally biased region" description="Acidic residues" evidence="1">
    <location>
        <begin position="347"/>
        <end position="358"/>
    </location>
</feature>
<feature type="region of interest" description="Disordered" evidence="1">
    <location>
        <begin position="56"/>
        <end position="88"/>
    </location>
</feature>
<name>A0A7S0E084_9CRYP</name>
<gene>
    <name evidence="2" type="ORF">HPHI1048_LOCUS3241</name>
</gene>
<organism evidence="2">
    <name type="scientific">Hanusia phi</name>
    <dbReference type="NCBI Taxonomy" id="3032"/>
    <lineage>
        <taxon>Eukaryota</taxon>
        <taxon>Cryptophyceae</taxon>
        <taxon>Pyrenomonadales</taxon>
        <taxon>Geminigeraceae</taxon>
        <taxon>Hanusia</taxon>
    </lineage>
</organism>
<proteinExistence type="predicted"/>
<evidence type="ECO:0000256" key="1">
    <source>
        <dbReference type="SAM" id="MobiDB-lite"/>
    </source>
</evidence>
<dbReference type="AlphaFoldDB" id="A0A7S0E084"/>
<protein>
    <recommendedName>
        <fullName evidence="3">C-CAP/cofactor C-like domain-containing protein</fullName>
    </recommendedName>
</protein>